<evidence type="ECO:0000313" key="1">
    <source>
        <dbReference type="EMBL" id="GAG08239.1"/>
    </source>
</evidence>
<sequence>MARAKEKTLSLLGSATVDLAAAAAVEKVLYTVPSGKKAIPVMVVARTFDEIVNESVVTLGKGGGDCNEFLNDQDLTNITAGFADECLILQPLPNATPVAALILDAAETLSCEITTQETTGSATCVMDVWGYEYDA</sequence>
<reference evidence="1" key="1">
    <citation type="journal article" date="2014" name="Front. Microbiol.">
        <title>High frequency of phylogenetically diverse reductive dehalogenase-homologous genes in deep subseafloor sedimentary metagenomes.</title>
        <authorList>
            <person name="Kawai M."/>
            <person name="Futagami T."/>
            <person name="Toyoda A."/>
            <person name="Takaki Y."/>
            <person name="Nishi S."/>
            <person name="Hori S."/>
            <person name="Arai W."/>
            <person name="Tsubouchi T."/>
            <person name="Morono Y."/>
            <person name="Uchiyama I."/>
            <person name="Ito T."/>
            <person name="Fujiyama A."/>
            <person name="Inagaki F."/>
            <person name="Takami H."/>
        </authorList>
    </citation>
    <scope>NUCLEOTIDE SEQUENCE</scope>
    <source>
        <strain evidence="1">Expedition CK06-06</strain>
    </source>
</reference>
<gene>
    <name evidence="1" type="ORF">S01H1_42625</name>
</gene>
<organism evidence="1">
    <name type="scientific">marine sediment metagenome</name>
    <dbReference type="NCBI Taxonomy" id="412755"/>
    <lineage>
        <taxon>unclassified sequences</taxon>
        <taxon>metagenomes</taxon>
        <taxon>ecological metagenomes</taxon>
    </lineage>
</organism>
<protein>
    <submittedName>
        <fullName evidence="1">Uncharacterized protein</fullName>
    </submittedName>
</protein>
<accession>X0UQX5</accession>
<comment type="caution">
    <text evidence="1">The sequence shown here is derived from an EMBL/GenBank/DDBJ whole genome shotgun (WGS) entry which is preliminary data.</text>
</comment>
<dbReference type="EMBL" id="BARS01027113">
    <property type="protein sequence ID" value="GAG08239.1"/>
    <property type="molecule type" value="Genomic_DNA"/>
</dbReference>
<proteinExistence type="predicted"/>
<dbReference type="AlphaFoldDB" id="X0UQX5"/>
<name>X0UQX5_9ZZZZ</name>